<dbReference type="EMBL" id="FOYO01000001">
    <property type="protein sequence ID" value="SFR39851.1"/>
    <property type="molecule type" value="Genomic_DNA"/>
</dbReference>
<dbReference type="OrthoDB" id="9805774at2"/>
<evidence type="ECO:0000256" key="2">
    <source>
        <dbReference type="ARBA" id="ARBA00023125"/>
    </source>
</evidence>
<keyword evidence="2" id="KW-0238">DNA-binding</keyword>
<keyword evidence="6" id="KW-1185">Reference proteome</keyword>
<dbReference type="AlphaFoldDB" id="A0A1I6GCJ5"/>
<sequence>MTHRFPIKEIARQAGLSTATVDRALNDRAHVSPQTKLRVTAAIKELVAQESQLAARGRRLFFDFVIEAPSRFSREVKAAVDAILPQIGTAVCRPRFLLQEIMEEQEVVGALKRILKRGSHGVCLKARDTPKIRDAVNALASAKIPVITLVTDIAGTNRLAYVGLDNAGAGRTAAYLVAQTVGNASGTVLATRSHERFLGEEERKSAFAEALANRCPKLRIVSVEGGGGVSFETSKILLKAMDSILDLRAVYSMGGGNRSILDTLEGHGLKPKVFVAHDLDQENKRLLLERRLDFVLHHDLKIDIGNAFNAFLAFHQLLAEPASVSVSTVQVLTPENVPES</sequence>
<protein>
    <submittedName>
        <fullName evidence="5">LacI family transcriptional regulator</fullName>
    </submittedName>
</protein>
<dbReference type="SUPFAM" id="SSF53822">
    <property type="entry name" value="Periplasmic binding protein-like I"/>
    <property type="match status" value="1"/>
</dbReference>
<name>A0A1I6GCJ5_9RHOB</name>
<evidence type="ECO:0000259" key="4">
    <source>
        <dbReference type="PROSITE" id="PS50932"/>
    </source>
</evidence>
<keyword evidence="1" id="KW-0805">Transcription regulation</keyword>
<reference evidence="6" key="1">
    <citation type="submission" date="2016-10" db="EMBL/GenBank/DDBJ databases">
        <authorList>
            <person name="Varghese N."/>
            <person name="Submissions S."/>
        </authorList>
    </citation>
    <scope>NUCLEOTIDE SEQUENCE [LARGE SCALE GENOMIC DNA]</scope>
    <source>
        <strain evidence="6">DSM 26921</strain>
    </source>
</reference>
<dbReference type="STRING" id="670154.SAMN04488002_1236"/>
<organism evidence="5 6">
    <name type="scientific">Litoreibacter janthinus</name>
    <dbReference type="NCBI Taxonomy" id="670154"/>
    <lineage>
        <taxon>Bacteria</taxon>
        <taxon>Pseudomonadati</taxon>
        <taxon>Pseudomonadota</taxon>
        <taxon>Alphaproteobacteria</taxon>
        <taxon>Rhodobacterales</taxon>
        <taxon>Roseobacteraceae</taxon>
        <taxon>Litoreibacter</taxon>
    </lineage>
</organism>
<dbReference type="Gene3D" id="3.40.50.2300">
    <property type="match status" value="2"/>
</dbReference>
<keyword evidence="3" id="KW-0804">Transcription</keyword>
<dbReference type="CDD" id="cd06307">
    <property type="entry name" value="PBP1_sugar_binding"/>
    <property type="match status" value="1"/>
</dbReference>
<dbReference type="PANTHER" id="PTHR30146:SF152">
    <property type="entry name" value="TRANSCRIPTIONAL REGULATORY PROTEIN"/>
    <property type="match status" value="1"/>
</dbReference>
<dbReference type="InterPro" id="IPR025997">
    <property type="entry name" value="SBP_2_dom"/>
</dbReference>
<accession>A0A1I6GCJ5</accession>
<dbReference type="Gene3D" id="1.10.260.40">
    <property type="entry name" value="lambda repressor-like DNA-binding domains"/>
    <property type="match status" value="1"/>
</dbReference>
<gene>
    <name evidence="5" type="ORF">SAMN04488002_1236</name>
</gene>
<evidence type="ECO:0000313" key="5">
    <source>
        <dbReference type="EMBL" id="SFR39851.1"/>
    </source>
</evidence>
<dbReference type="SUPFAM" id="SSF47413">
    <property type="entry name" value="lambda repressor-like DNA-binding domains"/>
    <property type="match status" value="1"/>
</dbReference>
<evidence type="ECO:0000256" key="1">
    <source>
        <dbReference type="ARBA" id="ARBA00023015"/>
    </source>
</evidence>
<dbReference type="Proteomes" id="UP000199658">
    <property type="component" value="Unassembled WGS sequence"/>
</dbReference>
<dbReference type="PANTHER" id="PTHR30146">
    <property type="entry name" value="LACI-RELATED TRANSCRIPTIONAL REPRESSOR"/>
    <property type="match status" value="1"/>
</dbReference>
<dbReference type="GO" id="GO:0003700">
    <property type="term" value="F:DNA-binding transcription factor activity"/>
    <property type="evidence" value="ECO:0007669"/>
    <property type="project" value="TreeGrafter"/>
</dbReference>
<evidence type="ECO:0000256" key="3">
    <source>
        <dbReference type="ARBA" id="ARBA00023163"/>
    </source>
</evidence>
<proteinExistence type="predicted"/>
<dbReference type="InterPro" id="IPR010982">
    <property type="entry name" value="Lambda_DNA-bd_dom_sf"/>
</dbReference>
<dbReference type="InterPro" id="IPR000843">
    <property type="entry name" value="HTH_LacI"/>
</dbReference>
<dbReference type="GO" id="GO:0000976">
    <property type="term" value="F:transcription cis-regulatory region binding"/>
    <property type="evidence" value="ECO:0007669"/>
    <property type="project" value="TreeGrafter"/>
</dbReference>
<dbReference type="Pfam" id="PF00356">
    <property type="entry name" value="LacI"/>
    <property type="match status" value="1"/>
</dbReference>
<dbReference type="CDD" id="cd01392">
    <property type="entry name" value="HTH_LacI"/>
    <property type="match status" value="1"/>
</dbReference>
<dbReference type="InterPro" id="IPR028082">
    <property type="entry name" value="Peripla_BP_I"/>
</dbReference>
<feature type="domain" description="HTH lacI-type" evidence="4">
    <location>
        <begin position="7"/>
        <end position="46"/>
    </location>
</feature>
<evidence type="ECO:0000313" key="6">
    <source>
        <dbReference type="Proteomes" id="UP000199658"/>
    </source>
</evidence>
<dbReference type="PROSITE" id="PS50932">
    <property type="entry name" value="HTH_LACI_2"/>
    <property type="match status" value="1"/>
</dbReference>
<dbReference type="Pfam" id="PF13407">
    <property type="entry name" value="Peripla_BP_4"/>
    <property type="match status" value="1"/>
</dbReference>
<dbReference type="SMART" id="SM00354">
    <property type="entry name" value="HTH_LACI"/>
    <property type="match status" value="1"/>
</dbReference>